<name>A0ABQ4QJQ3_9HYPH</name>
<evidence type="ECO:0008006" key="3">
    <source>
        <dbReference type="Google" id="ProtNLM"/>
    </source>
</evidence>
<evidence type="ECO:0000313" key="2">
    <source>
        <dbReference type="Proteomes" id="UP001055117"/>
    </source>
</evidence>
<comment type="caution">
    <text evidence="1">The sequence shown here is derived from an EMBL/GenBank/DDBJ whole genome shotgun (WGS) entry which is preliminary data.</text>
</comment>
<protein>
    <recommendedName>
        <fullName evidence="3">Transposase</fullName>
    </recommendedName>
</protein>
<organism evidence="1 2">
    <name type="scientific">Methylobacterium cerastii</name>
    <dbReference type="NCBI Taxonomy" id="932741"/>
    <lineage>
        <taxon>Bacteria</taxon>
        <taxon>Pseudomonadati</taxon>
        <taxon>Pseudomonadota</taxon>
        <taxon>Alphaproteobacteria</taxon>
        <taxon>Hyphomicrobiales</taxon>
        <taxon>Methylobacteriaceae</taxon>
        <taxon>Methylobacterium</taxon>
    </lineage>
</organism>
<evidence type="ECO:0000313" key="1">
    <source>
        <dbReference type="EMBL" id="GJD45478.1"/>
    </source>
</evidence>
<proteinExistence type="predicted"/>
<dbReference type="RefSeq" id="WP_238272561.1">
    <property type="nucleotide sequence ID" value="NZ_BPQG01000052.1"/>
</dbReference>
<accession>A0ABQ4QJQ3</accession>
<dbReference type="Proteomes" id="UP001055117">
    <property type="component" value="Unassembled WGS sequence"/>
</dbReference>
<gene>
    <name evidence="1" type="ORF">AFCDBAGC_3351</name>
</gene>
<sequence>MILPREVIPEHIRAPLHKRFPKAPRWFPPEPETPWSIIEDVLVQGRRDGLNDRQLAGGVYTVMVARGLISEGRS</sequence>
<keyword evidence="2" id="KW-1185">Reference proteome</keyword>
<dbReference type="EMBL" id="BPQG01000052">
    <property type="protein sequence ID" value="GJD45478.1"/>
    <property type="molecule type" value="Genomic_DNA"/>
</dbReference>
<reference evidence="1 2" key="1">
    <citation type="journal article" date="2021" name="Front. Microbiol.">
        <title>Comprehensive Comparative Genomics and Phenotyping of Methylobacterium Species.</title>
        <authorList>
            <person name="Alessa O."/>
            <person name="Ogura Y."/>
            <person name="Fujitani Y."/>
            <person name="Takami H."/>
            <person name="Hayashi T."/>
            <person name="Sahin N."/>
            <person name="Tani A."/>
        </authorList>
    </citation>
    <scope>NUCLEOTIDE SEQUENCE [LARGE SCALE GENOMIC DNA]</scope>
    <source>
        <strain evidence="1 2">DSM 23679</strain>
    </source>
</reference>